<comment type="caution">
    <text evidence="1">The sequence shown here is derived from an EMBL/GenBank/DDBJ whole genome shotgun (WGS) entry which is preliminary data.</text>
</comment>
<dbReference type="Gene3D" id="3.40.50.1110">
    <property type="entry name" value="SGNH hydrolase"/>
    <property type="match status" value="1"/>
</dbReference>
<dbReference type="Proteomes" id="UP000291933">
    <property type="component" value="Unassembled WGS sequence"/>
</dbReference>
<dbReference type="SUPFAM" id="SSF55729">
    <property type="entry name" value="Acyl-CoA N-acyltransferases (Nat)"/>
    <property type="match status" value="1"/>
</dbReference>
<reference evidence="1 2" key="1">
    <citation type="submission" date="2019-01" db="EMBL/GenBank/DDBJ databases">
        <title>Lactibacter flavus gen. nov., sp. nov., a novel bacterium of the family Propionibacteriaceae isolated from raw milk and dairy products.</title>
        <authorList>
            <person name="Huptas C."/>
            <person name="Wenning M."/>
            <person name="Breitenwieser F."/>
            <person name="Doll E."/>
            <person name="Von Neubeck M."/>
            <person name="Busse H.-J."/>
            <person name="Scherer S."/>
        </authorList>
    </citation>
    <scope>NUCLEOTIDE SEQUENCE [LARGE SCALE GENOMIC DNA]</scope>
    <source>
        <strain evidence="1 2">DSM 22130</strain>
    </source>
</reference>
<organism evidence="1 2">
    <name type="scientific">Propioniciclava tarda</name>
    <dbReference type="NCBI Taxonomy" id="433330"/>
    <lineage>
        <taxon>Bacteria</taxon>
        <taxon>Bacillati</taxon>
        <taxon>Actinomycetota</taxon>
        <taxon>Actinomycetes</taxon>
        <taxon>Propionibacteriales</taxon>
        <taxon>Propionibacteriaceae</taxon>
        <taxon>Propioniciclava</taxon>
    </lineage>
</organism>
<dbReference type="InterPro" id="IPR036412">
    <property type="entry name" value="HAD-like_sf"/>
</dbReference>
<dbReference type="Gene3D" id="3.40.50.1000">
    <property type="entry name" value="HAD superfamily/HAD-like"/>
    <property type="match status" value="1"/>
</dbReference>
<dbReference type="InterPro" id="IPR036514">
    <property type="entry name" value="SGNH_hydro_sf"/>
</dbReference>
<dbReference type="InterPro" id="IPR010037">
    <property type="entry name" value="FkbH_domain"/>
</dbReference>
<sequence length="548" mass="59649">MRLALLSNVTVSFLAAELEDHFSLFVPDGYNQWVRECIAPSTDLVAFAPEAIAVLLDGSALIEGSDADAELTLALDQVAMLAQNFPASAVYVSTLDFKPVWVAPADAAPSGVALSARWCEGLAERMAAHPNLHLFDLASVIAEHGRKLIYDDKMWYLGSAPYSLKGTRLVARALTDRVVRTQAKRKKVLVVDLDNTLWGGVLGEDGADGIVLSRSLTGAVYRDAQLRLKEIAATGVLLAIASKNDEDLVRAVLRDHPQMALREDDFVAIMANWEPKSRNIAELATRLNLGLDSFVFLDDNPVERESVRLELPDVTVAEFPADVTQLPKVVSALFDDHFFTQRLTQEDAAKTAQYQAEEKRQVAKAASASIDDYIRSLGITITVGEARDANAARVAQLTGKTNQFNLLTRTFSDEELAAYRAKPGSAVYVAEVTDRYGDYGLVFVLMLTVAGRTATIDNLLMSCRVMGRHIEDAVLAAVEERLAAQGVSDIVGAYVPTARNSPVSGLLDRLGFDRVGDAAADGRIDYRRTIGAQAPERRLLNDVVWVAS</sequence>
<dbReference type="SUPFAM" id="SSF56784">
    <property type="entry name" value="HAD-like"/>
    <property type="match status" value="1"/>
</dbReference>
<gene>
    <name evidence="1" type="ORF">ET996_00610</name>
</gene>
<accession>A0A4Q9KNR6</accession>
<dbReference type="EMBL" id="SDMR01000001">
    <property type="protein sequence ID" value="TBT96208.1"/>
    <property type="molecule type" value="Genomic_DNA"/>
</dbReference>
<protein>
    <submittedName>
        <fullName evidence="1">HAD-IIIC family phosphatase</fullName>
    </submittedName>
</protein>
<dbReference type="Gene3D" id="3.40.630.30">
    <property type="match status" value="1"/>
</dbReference>
<name>A0A4Q9KNR6_PROTD</name>
<dbReference type="InterPro" id="IPR016181">
    <property type="entry name" value="Acyl_CoA_acyltransferase"/>
</dbReference>
<keyword evidence="2" id="KW-1185">Reference proteome</keyword>
<dbReference type="NCBIfam" id="TIGR01681">
    <property type="entry name" value="HAD-SF-IIIC"/>
    <property type="match status" value="1"/>
</dbReference>
<dbReference type="InterPro" id="IPR023214">
    <property type="entry name" value="HAD_sf"/>
</dbReference>
<evidence type="ECO:0000313" key="2">
    <source>
        <dbReference type="Proteomes" id="UP000291933"/>
    </source>
</evidence>
<evidence type="ECO:0000313" key="1">
    <source>
        <dbReference type="EMBL" id="TBT96208.1"/>
    </source>
</evidence>
<dbReference type="NCBIfam" id="TIGR01686">
    <property type="entry name" value="FkbH"/>
    <property type="match status" value="1"/>
</dbReference>
<dbReference type="InterPro" id="IPR010033">
    <property type="entry name" value="HAD_SF_ppase_IIIC"/>
</dbReference>
<dbReference type="AlphaFoldDB" id="A0A4Q9KNR6"/>
<dbReference type="OrthoDB" id="323926at2"/>
<proteinExistence type="predicted"/>